<feature type="transmembrane region" description="Helical" evidence="7">
    <location>
        <begin position="24"/>
        <end position="45"/>
    </location>
</feature>
<proteinExistence type="inferred from homology"/>
<name>A0A2C4NTT8_9BACI</name>
<evidence type="ECO:0000256" key="7">
    <source>
        <dbReference type="SAM" id="Phobius"/>
    </source>
</evidence>
<dbReference type="InterPro" id="IPR058795">
    <property type="entry name" value="LcnD_C"/>
</dbReference>
<gene>
    <name evidence="9" type="ORF">COF57_27910</name>
</gene>
<feature type="coiled-coil region" evidence="6">
    <location>
        <begin position="174"/>
        <end position="239"/>
    </location>
</feature>
<dbReference type="GO" id="GO:0016020">
    <property type="term" value="C:membrane"/>
    <property type="evidence" value="ECO:0007669"/>
    <property type="project" value="UniProtKB-SubCell"/>
</dbReference>
<dbReference type="PRINTS" id="PR01490">
    <property type="entry name" value="RTXTOXIND"/>
</dbReference>
<dbReference type="Gene3D" id="2.40.50.100">
    <property type="match status" value="1"/>
</dbReference>
<keyword evidence="4 7" id="KW-1133">Transmembrane helix</keyword>
<dbReference type="AlphaFoldDB" id="A0A2C4NTT8"/>
<evidence type="ECO:0000313" key="10">
    <source>
        <dbReference type="Proteomes" id="UP000223364"/>
    </source>
</evidence>
<evidence type="ECO:0000256" key="2">
    <source>
        <dbReference type="ARBA" id="ARBA00009477"/>
    </source>
</evidence>
<dbReference type="PANTHER" id="PTHR30386">
    <property type="entry name" value="MEMBRANE FUSION SUBUNIT OF EMRAB-TOLC MULTIDRUG EFFLUX PUMP"/>
    <property type="match status" value="1"/>
</dbReference>
<evidence type="ECO:0000256" key="5">
    <source>
        <dbReference type="ARBA" id="ARBA00023136"/>
    </source>
</evidence>
<accession>A0A2C4NTT8</accession>
<keyword evidence="6" id="KW-0175">Coiled coil</keyword>
<comment type="caution">
    <text evidence="9">The sequence shown here is derived from an EMBL/GenBank/DDBJ whole genome shotgun (WGS) entry which is preliminary data.</text>
</comment>
<keyword evidence="5 7" id="KW-0472">Membrane</keyword>
<dbReference type="Proteomes" id="UP000223364">
    <property type="component" value="Unassembled WGS sequence"/>
</dbReference>
<evidence type="ECO:0000256" key="3">
    <source>
        <dbReference type="ARBA" id="ARBA00022692"/>
    </source>
</evidence>
<evidence type="ECO:0000259" key="8">
    <source>
        <dbReference type="Pfam" id="PF25940"/>
    </source>
</evidence>
<organism evidence="9 10">
    <name type="scientific">Bacillus wiedmannii</name>
    <dbReference type="NCBI Taxonomy" id="1890302"/>
    <lineage>
        <taxon>Bacteria</taxon>
        <taxon>Bacillati</taxon>
        <taxon>Bacillota</taxon>
        <taxon>Bacilli</taxon>
        <taxon>Bacillales</taxon>
        <taxon>Bacillaceae</taxon>
        <taxon>Bacillus</taxon>
        <taxon>Bacillus cereus group</taxon>
    </lineage>
</organism>
<feature type="domain" description="LcnD-like C-terminal" evidence="8">
    <location>
        <begin position="338"/>
        <end position="421"/>
    </location>
</feature>
<reference evidence="9 10" key="1">
    <citation type="submission" date="2017-09" db="EMBL/GenBank/DDBJ databases">
        <title>Large-scale bioinformatics analysis of Bacillus genomes uncovers conserved roles of natural products in bacterial physiology.</title>
        <authorList>
            <consortium name="Agbiome Team Llc"/>
            <person name="Bleich R.M."/>
            <person name="Grubbs K.J."/>
            <person name="Santa Maria K.C."/>
            <person name="Allen S.E."/>
            <person name="Farag S."/>
            <person name="Shank E.A."/>
            <person name="Bowers A."/>
        </authorList>
    </citation>
    <scope>NUCLEOTIDE SEQUENCE [LARGE SCALE GENOMIC DNA]</scope>
    <source>
        <strain evidence="9 10">AFS044295</strain>
    </source>
</reference>
<keyword evidence="3 7" id="KW-0812">Transmembrane</keyword>
<dbReference type="Pfam" id="PF25940">
    <property type="entry name" value="LcnD_C"/>
    <property type="match status" value="1"/>
</dbReference>
<comment type="subcellular location">
    <subcellularLocation>
        <location evidence="1">Membrane</location>
        <topology evidence="1">Single-pass membrane protein</topology>
    </subcellularLocation>
</comment>
<dbReference type="EMBL" id="NUSP01000037">
    <property type="protein sequence ID" value="PHD56225.1"/>
    <property type="molecule type" value="Genomic_DNA"/>
</dbReference>
<evidence type="ECO:0000256" key="1">
    <source>
        <dbReference type="ARBA" id="ARBA00004167"/>
    </source>
</evidence>
<evidence type="ECO:0000256" key="4">
    <source>
        <dbReference type="ARBA" id="ARBA00022989"/>
    </source>
</evidence>
<protein>
    <submittedName>
        <fullName evidence="9">Hemolysin D</fullName>
    </submittedName>
</protein>
<evidence type="ECO:0000256" key="6">
    <source>
        <dbReference type="SAM" id="Coils"/>
    </source>
</evidence>
<dbReference type="RefSeq" id="WP_098435048.1">
    <property type="nucleotide sequence ID" value="NZ_NUSP01000037.1"/>
</dbReference>
<dbReference type="Gene3D" id="2.40.30.170">
    <property type="match status" value="1"/>
</dbReference>
<dbReference type="PANTHER" id="PTHR30386:SF26">
    <property type="entry name" value="TRANSPORT PROTEIN COMB"/>
    <property type="match status" value="1"/>
</dbReference>
<sequence>MSKIYSLEQLTDSVELVERKPPRFITGLLCFLFVFLLVFIIWACIGKIDMANKGTAIVQGKSDISVSRNKIAGVVDTVTVKSGDEVKKGDTLIQLKNQELVDKENQFEQIIKHLENQKGMLEQLKKSVKSHKISFSDEVDKKIIEEYQAYVQGYETVKNEKINEIKGIENNKLSNEQDEALQGLIAEKENIEREMKSINKQKEKENTLEEQKELLNDKVESLKSQQNNIQKRIDQRRETIESERKKIDVMKEGKEKQKEHILIEYKEKEIISVNQRIQSLEQDIFLKQQEFNGLHNQNESMVVKAQKDGIVQFPFTIQTGDLVDPGQEIVSIIPKEDKKMIKILLSAQEVNGIKKGDKVQYSFKLKNTDKQIGKIVYISANPIFDKNSKSYMYELEATIETKELNELHTGMMGKASVVIGQEPVWKFVLRKLDFISN</sequence>
<dbReference type="InterPro" id="IPR050739">
    <property type="entry name" value="MFP"/>
</dbReference>
<evidence type="ECO:0000313" key="9">
    <source>
        <dbReference type="EMBL" id="PHD56225.1"/>
    </source>
</evidence>
<comment type="similarity">
    <text evidence="2">Belongs to the membrane fusion protein (MFP) (TC 8.A.1) family.</text>
</comment>